<name>A0A3M7RT66_BRAPC</name>
<reference evidence="1 2" key="1">
    <citation type="journal article" date="2018" name="Sci. Rep.">
        <title>Genomic signatures of local adaptation to the degree of environmental predictability in rotifers.</title>
        <authorList>
            <person name="Franch-Gras L."/>
            <person name="Hahn C."/>
            <person name="Garcia-Roger E.M."/>
            <person name="Carmona M.J."/>
            <person name="Serra M."/>
            <person name="Gomez A."/>
        </authorList>
    </citation>
    <scope>NUCLEOTIDE SEQUENCE [LARGE SCALE GENOMIC DNA]</scope>
    <source>
        <strain evidence="1">HYR1</strain>
    </source>
</reference>
<evidence type="ECO:0000313" key="2">
    <source>
        <dbReference type="Proteomes" id="UP000276133"/>
    </source>
</evidence>
<accession>A0A3M7RT66</accession>
<dbReference type="Proteomes" id="UP000276133">
    <property type="component" value="Unassembled WGS sequence"/>
</dbReference>
<protein>
    <submittedName>
        <fullName evidence="1">Uncharacterized protein</fullName>
    </submittedName>
</protein>
<dbReference type="AlphaFoldDB" id="A0A3M7RT66"/>
<evidence type="ECO:0000313" key="1">
    <source>
        <dbReference type="EMBL" id="RNA26773.1"/>
    </source>
</evidence>
<organism evidence="1 2">
    <name type="scientific">Brachionus plicatilis</name>
    <name type="common">Marine rotifer</name>
    <name type="synonym">Brachionus muelleri</name>
    <dbReference type="NCBI Taxonomy" id="10195"/>
    <lineage>
        <taxon>Eukaryota</taxon>
        <taxon>Metazoa</taxon>
        <taxon>Spiralia</taxon>
        <taxon>Gnathifera</taxon>
        <taxon>Rotifera</taxon>
        <taxon>Eurotatoria</taxon>
        <taxon>Monogononta</taxon>
        <taxon>Pseudotrocha</taxon>
        <taxon>Ploima</taxon>
        <taxon>Brachionidae</taxon>
        <taxon>Brachionus</taxon>
    </lineage>
</organism>
<dbReference type="EMBL" id="REGN01002676">
    <property type="protein sequence ID" value="RNA26773.1"/>
    <property type="molecule type" value="Genomic_DNA"/>
</dbReference>
<keyword evidence="2" id="KW-1185">Reference proteome</keyword>
<sequence>MEPAHRQYQQFRRWTKCILKFFNSLKKNVCEKLLKYLAIFDGCRKKNSDSFKNVYYIYLLYLIFDDKLQIFMDIQ</sequence>
<comment type="caution">
    <text evidence="1">The sequence shown here is derived from an EMBL/GenBank/DDBJ whole genome shotgun (WGS) entry which is preliminary data.</text>
</comment>
<proteinExistence type="predicted"/>
<gene>
    <name evidence="1" type="ORF">BpHYR1_031169</name>
</gene>